<accession>A0A2P2NJS8</accession>
<dbReference type="AlphaFoldDB" id="A0A2P2NJS8"/>
<reference evidence="1" key="1">
    <citation type="submission" date="2018-02" db="EMBL/GenBank/DDBJ databases">
        <title>Rhizophora mucronata_Transcriptome.</title>
        <authorList>
            <person name="Meera S.P."/>
            <person name="Sreeshan A."/>
            <person name="Augustine A."/>
        </authorList>
    </citation>
    <scope>NUCLEOTIDE SEQUENCE</scope>
    <source>
        <tissue evidence="1">Leaf</tissue>
    </source>
</reference>
<organism evidence="1">
    <name type="scientific">Rhizophora mucronata</name>
    <name type="common">Asiatic mangrove</name>
    <dbReference type="NCBI Taxonomy" id="61149"/>
    <lineage>
        <taxon>Eukaryota</taxon>
        <taxon>Viridiplantae</taxon>
        <taxon>Streptophyta</taxon>
        <taxon>Embryophyta</taxon>
        <taxon>Tracheophyta</taxon>
        <taxon>Spermatophyta</taxon>
        <taxon>Magnoliopsida</taxon>
        <taxon>eudicotyledons</taxon>
        <taxon>Gunneridae</taxon>
        <taxon>Pentapetalae</taxon>
        <taxon>rosids</taxon>
        <taxon>fabids</taxon>
        <taxon>Malpighiales</taxon>
        <taxon>Rhizophoraceae</taxon>
        <taxon>Rhizophora</taxon>
    </lineage>
</organism>
<evidence type="ECO:0000313" key="1">
    <source>
        <dbReference type="EMBL" id="MBX42705.1"/>
    </source>
</evidence>
<name>A0A2P2NJS8_RHIMU</name>
<proteinExistence type="predicted"/>
<dbReference type="EMBL" id="GGEC01062221">
    <property type="protein sequence ID" value="MBX42705.1"/>
    <property type="molecule type" value="Transcribed_RNA"/>
</dbReference>
<sequence>MFSTNLKQCILLTKSYIQTMSGSYTCHHPGWL</sequence>
<protein>
    <submittedName>
        <fullName evidence="1">Uncharacterized protein</fullName>
    </submittedName>
</protein>